<evidence type="ECO:0000256" key="4">
    <source>
        <dbReference type="ARBA" id="ARBA00023163"/>
    </source>
</evidence>
<dbReference type="Pfam" id="PF07366">
    <property type="entry name" value="SnoaL"/>
    <property type="match status" value="1"/>
</dbReference>
<keyword evidence="2" id="KW-0805">Transcription regulation</keyword>
<dbReference type="InterPro" id="IPR009959">
    <property type="entry name" value="Cyclase_SnoaL-like"/>
</dbReference>
<evidence type="ECO:0000256" key="3">
    <source>
        <dbReference type="ARBA" id="ARBA00023125"/>
    </source>
</evidence>
<protein>
    <recommendedName>
        <fullName evidence="8">BZIP domain-containing protein</fullName>
    </recommendedName>
</protein>
<name>A0A7R9YGW1_9STRA</name>
<evidence type="ECO:0000256" key="1">
    <source>
        <dbReference type="ARBA" id="ARBA00004123"/>
    </source>
</evidence>
<dbReference type="AlphaFoldDB" id="A0A7R9YGW1"/>
<sequence>MGEADGHGLEETWEKTLLEADFPQDIDLDFFGEFNSLVEPEGFPLQSVLLQDAPLSEHGDDSTTLSSMGDEAEGDAAAESDANSDTTAKKQLWKRNKREREKAVRSRKRKRAQMERLLNTTRQLQAQNAQLLRTLGAVQQMAEEKDMTEVARMAASASNASLTELEASEVAIMQEAGAASGTEEATLSSGKPDGFDVKKDRQTLKAQRIKLLEEGVRILNGGDRDQIEAMCEALHHPNVTLRNPDLSHESRGLKQLNTYWRGLSVAFPDFKVSIEDISEEDETGDKLKLRWKFKGTQVEPFLPVLPAGRFIELSGNAFLTFRGAKIAKHIWSWNHTGLLLNLIGYETKDTEAGASSAPWESAPSLKAEPRSEQTPGSTDGEALPSGPKNMQTRIAETISSMVRSISAGNLALKQASSGTPARMMKRAKSTADIQAVAPEQLMKHPPLKVPRGSPRSRPRARAKPKYKSAPVSQSSNPNAKHAPIQHMLGLPQAPYLIPNAHMLPGFPMTSASGIFVALPQNQIQIANSGNQAMSPNGHSEGAAYSH</sequence>
<evidence type="ECO:0008006" key="8">
    <source>
        <dbReference type="Google" id="ProtNLM"/>
    </source>
</evidence>
<feature type="region of interest" description="Disordered" evidence="6">
    <location>
        <begin position="55"/>
        <end position="115"/>
    </location>
</feature>
<dbReference type="GO" id="GO:0003677">
    <property type="term" value="F:DNA binding"/>
    <property type="evidence" value="ECO:0007669"/>
    <property type="project" value="UniProtKB-KW"/>
</dbReference>
<comment type="subcellular location">
    <subcellularLocation>
        <location evidence="1">Nucleus</location>
    </subcellularLocation>
</comment>
<dbReference type="EMBL" id="HBEA01019860">
    <property type="protein sequence ID" value="CAD8265597.1"/>
    <property type="molecule type" value="Transcribed_RNA"/>
</dbReference>
<evidence type="ECO:0000256" key="6">
    <source>
        <dbReference type="SAM" id="MobiDB-lite"/>
    </source>
</evidence>
<dbReference type="GO" id="GO:0003700">
    <property type="term" value="F:DNA-binding transcription factor activity"/>
    <property type="evidence" value="ECO:0007669"/>
    <property type="project" value="InterPro"/>
</dbReference>
<evidence type="ECO:0000256" key="5">
    <source>
        <dbReference type="ARBA" id="ARBA00023242"/>
    </source>
</evidence>
<gene>
    <name evidence="7" type="ORF">PPYR1160_LOCUS15100</name>
</gene>
<dbReference type="Gene3D" id="3.10.450.50">
    <property type="match status" value="1"/>
</dbReference>
<dbReference type="CDD" id="cd14702">
    <property type="entry name" value="bZIP_plant_GBF1"/>
    <property type="match status" value="1"/>
</dbReference>
<dbReference type="InterPro" id="IPR032710">
    <property type="entry name" value="NTF2-like_dom_sf"/>
</dbReference>
<dbReference type="GO" id="GO:0030638">
    <property type="term" value="P:polyketide metabolic process"/>
    <property type="evidence" value="ECO:0007669"/>
    <property type="project" value="InterPro"/>
</dbReference>
<evidence type="ECO:0000256" key="2">
    <source>
        <dbReference type="ARBA" id="ARBA00023015"/>
    </source>
</evidence>
<keyword evidence="4" id="KW-0804">Transcription</keyword>
<dbReference type="GO" id="GO:0005634">
    <property type="term" value="C:nucleus"/>
    <property type="evidence" value="ECO:0007669"/>
    <property type="project" value="UniProtKB-SubCell"/>
</dbReference>
<proteinExistence type="predicted"/>
<feature type="compositionally biased region" description="Basic residues" evidence="6">
    <location>
        <begin position="454"/>
        <end position="466"/>
    </location>
</feature>
<reference evidence="7" key="1">
    <citation type="submission" date="2021-01" db="EMBL/GenBank/DDBJ databases">
        <authorList>
            <person name="Corre E."/>
            <person name="Pelletier E."/>
            <person name="Niang G."/>
            <person name="Scheremetjew M."/>
            <person name="Finn R."/>
            <person name="Kale V."/>
            <person name="Holt S."/>
            <person name="Cochrane G."/>
            <person name="Meng A."/>
            <person name="Brown T."/>
            <person name="Cohen L."/>
        </authorList>
    </citation>
    <scope>NUCLEOTIDE SEQUENCE</scope>
    <source>
        <strain evidence="7">CCMP2078</strain>
    </source>
</reference>
<keyword evidence="5" id="KW-0539">Nucleus</keyword>
<accession>A0A7R9YGW1</accession>
<keyword evidence="3" id="KW-0238">DNA-binding</keyword>
<evidence type="ECO:0000313" key="7">
    <source>
        <dbReference type="EMBL" id="CAD8265597.1"/>
    </source>
</evidence>
<dbReference type="SUPFAM" id="SSF54427">
    <property type="entry name" value="NTF2-like"/>
    <property type="match status" value="1"/>
</dbReference>
<dbReference type="InterPro" id="IPR045314">
    <property type="entry name" value="bZIP_plant_GBF1"/>
</dbReference>
<feature type="region of interest" description="Disordered" evidence="6">
    <location>
        <begin position="436"/>
        <end position="482"/>
    </location>
</feature>
<organism evidence="7">
    <name type="scientific">Pinguiococcus pyrenoidosus</name>
    <dbReference type="NCBI Taxonomy" id="172671"/>
    <lineage>
        <taxon>Eukaryota</taxon>
        <taxon>Sar</taxon>
        <taxon>Stramenopiles</taxon>
        <taxon>Ochrophyta</taxon>
        <taxon>Pinguiophyceae</taxon>
        <taxon>Pinguiochrysidales</taxon>
        <taxon>Pinguiochrysidaceae</taxon>
        <taxon>Pinguiococcus</taxon>
    </lineage>
</organism>
<feature type="region of interest" description="Disordered" evidence="6">
    <location>
        <begin position="353"/>
        <end position="388"/>
    </location>
</feature>